<accession>A0AAX4NHV5</accession>
<dbReference type="Pfam" id="PF12850">
    <property type="entry name" value="Metallophos_2"/>
    <property type="match status" value="1"/>
</dbReference>
<dbReference type="GO" id="GO:0005737">
    <property type="term" value="C:cytoplasm"/>
    <property type="evidence" value="ECO:0007669"/>
    <property type="project" value="TreeGrafter"/>
</dbReference>
<feature type="domain" description="Calcineurin-like phosphoesterase" evidence="1">
    <location>
        <begin position="1"/>
        <end position="191"/>
    </location>
</feature>
<dbReference type="PANTHER" id="PTHR42850">
    <property type="entry name" value="METALLOPHOSPHOESTERASE"/>
    <property type="match status" value="1"/>
</dbReference>
<protein>
    <submittedName>
        <fullName evidence="2">Metallophosphoesterase family protein</fullName>
    </submittedName>
</protein>
<dbReference type="SUPFAM" id="SSF56300">
    <property type="entry name" value="Metallo-dependent phosphatases"/>
    <property type="match status" value="1"/>
</dbReference>
<evidence type="ECO:0000259" key="1">
    <source>
        <dbReference type="Pfam" id="PF12850"/>
    </source>
</evidence>
<dbReference type="GeneID" id="95968384"/>
<dbReference type="GO" id="GO:0016791">
    <property type="term" value="F:phosphatase activity"/>
    <property type="evidence" value="ECO:0007669"/>
    <property type="project" value="TreeGrafter"/>
</dbReference>
<dbReference type="InterPro" id="IPR050126">
    <property type="entry name" value="Ap4A_hydrolase"/>
</dbReference>
<dbReference type="PANTHER" id="PTHR42850:SF2">
    <property type="entry name" value="BLL5683 PROTEIN"/>
    <property type="match status" value="1"/>
</dbReference>
<dbReference type="InterPro" id="IPR024654">
    <property type="entry name" value="Calcineurin-like_PHP_lpxH"/>
</dbReference>
<proteinExistence type="predicted"/>
<dbReference type="EMBL" id="CP133772">
    <property type="protein sequence ID" value="WYY01050.1"/>
    <property type="molecule type" value="Genomic_DNA"/>
</dbReference>
<evidence type="ECO:0000313" key="3">
    <source>
        <dbReference type="Proteomes" id="UP001451606"/>
    </source>
</evidence>
<dbReference type="KEGG" id="omr:OXIME_001646"/>
<dbReference type="Gene3D" id="3.60.21.10">
    <property type="match status" value="1"/>
</dbReference>
<sequence length="231" mass="27233">MKILVFSDAHANFEALNSLLGEVKFDFSIFLGDAVDYGPQPGETLDLIMENSDVRIMGNHDRAVAYNEDCHCALEMHDLSEYTRENISKKFLSKEDIGHLKEFRENHVIEVENLKIYSAHASPYNNLYGYLYSTEAEMVWKDKKLREYNYIMVGHTHYMMMYRNKILNPGSSGQPRDGVWMPMYMIFDTDRMEYSFHRFRYDYGKTVSKLEEVVKDAKYLQRLKSFYIPSE</sequence>
<dbReference type="Proteomes" id="UP001451606">
    <property type="component" value="Chromosome"/>
</dbReference>
<gene>
    <name evidence="2" type="ORF">OXIME_001646</name>
</gene>
<evidence type="ECO:0000313" key="2">
    <source>
        <dbReference type="EMBL" id="WYY01050.1"/>
    </source>
</evidence>
<reference evidence="2 3" key="1">
    <citation type="submission" date="2023-09" db="EMBL/GenBank/DDBJ databases">
        <authorList>
            <person name="Golyshina O.V."/>
            <person name="Lunev E.A."/>
            <person name="Bargiela R."/>
            <person name="Gaines M.C."/>
            <person name="Daum B."/>
            <person name="Bale N.J."/>
            <person name="Koenen M."/>
            <person name="Sinninghe Damst J.S."/>
            <person name="Yakimov M."/>
            <person name="Golyshin P.N."/>
        </authorList>
    </citation>
    <scope>NUCLEOTIDE SEQUENCE [LARGE SCALE GENOMIC DNA]</scope>
    <source>
        <strain evidence="2 3">M1</strain>
    </source>
</reference>
<dbReference type="InterPro" id="IPR011152">
    <property type="entry name" value="Pesterase_MJ0912"/>
</dbReference>
<dbReference type="PIRSF" id="PIRSF000883">
    <property type="entry name" value="Pesterase_MJ0912"/>
    <property type="match status" value="1"/>
</dbReference>
<dbReference type="RefSeq" id="WP_393971372.1">
    <property type="nucleotide sequence ID" value="NZ_CP133772.1"/>
</dbReference>
<name>A0AAX4NHV5_9ARCH</name>
<organism evidence="2 3">
    <name type="scientific">Oxyplasma meridianum</name>
    <dbReference type="NCBI Taxonomy" id="3073602"/>
    <lineage>
        <taxon>Archaea</taxon>
        <taxon>Methanobacteriati</taxon>
        <taxon>Thermoplasmatota</taxon>
        <taxon>Thermoplasmata</taxon>
        <taxon>Thermoplasmatales</taxon>
        <taxon>Thermoplasmataceae</taxon>
        <taxon>Oxyplasma</taxon>
    </lineage>
</organism>
<dbReference type="AlphaFoldDB" id="A0AAX4NHV5"/>
<keyword evidence="3" id="KW-1185">Reference proteome</keyword>
<dbReference type="InterPro" id="IPR029052">
    <property type="entry name" value="Metallo-depent_PP-like"/>
</dbReference>